<evidence type="ECO:0000313" key="4">
    <source>
        <dbReference type="Proteomes" id="UP000184526"/>
    </source>
</evidence>
<dbReference type="PROSITE" id="PS51677">
    <property type="entry name" value="NODB"/>
    <property type="match status" value="1"/>
</dbReference>
<dbReference type="InterPro" id="IPR002509">
    <property type="entry name" value="NODB_dom"/>
</dbReference>
<gene>
    <name evidence="3" type="ORF">SAMN02745196_01990</name>
</gene>
<dbReference type="Proteomes" id="UP000184526">
    <property type="component" value="Unassembled WGS sequence"/>
</dbReference>
<dbReference type="RefSeq" id="WP_072831872.1">
    <property type="nucleotide sequence ID" value="NZ_FQXP01000007.1"/>
</dbReference>
<dbReference type="Gene3D" id="3.20.20.370">
    <property type="entry name" value="Glycoside hydrolase/deacetylase"/>
    <property type="match status" value="1"/>
</dbReference>
<evidence type="ECO:0000256" key="1">
    <source>
        <dbReference type="SAM" id="MobiDB-lite"/>
    </source>
</evidence>
<dbReference type="InterPro" id="IPR011330">
    <property type="entry name" value="Glyco_hydro/deAcase_b/a-brl"/>
</dbReference>
<feature type="domain" description="NodB homology" evidence="2">
    <location>
        <begin position="124"/>
        <end position="326"/>
    </location>
</feature>
<dbReference type="SUPFAM" id="SSF88713">
    <property type="entry name" value="Glycoside hydrolase/deacetylase"/>
    <property type="match status" value="1"/>
</dbReference>
<dbReference type="GO" id="GO:0016810">
    <property type="term" value="F:hydrolase activity, acting on carbon-nitrogen (but not peptide) bonds"/>
    <property type="evidence" value="ECO:0007669"/>
    <property type="project" value="InterPro"/>
</dbReference>
<sequence>MHIGLRFLISQGLILMTTLSGNAMINGDADYINTFANRSEYSVVCLDSVDEKLEDKEKSEGDQCGNHEGNQCENSSGDQGKDNLGENKKTSFREALGIIDESYAVDAEIVEKWLSGEEEADGEKQVFLTFDDGPSRTITPKVLDILKEKDVKATFFQCGEMIELSQSTEDLVQRVHEEGHAIGNHFYIHDIVKINTGKNLNGEYCKKQLKKNDETFKKVLGDDFNCRIMRMPGGFASKERAKYYGLDEFKGYLKNNSIYSIEWNALSGDADGTNKSRNQLVQEVKKTAEDKSKVIVLMHDTYGKEETVKALPEIIDYFKDQGFQFKVIV</sequence>
<reference evidence="3 4" key="1">
    <citation type="submission" date="2016-11" db="EMBL/GenBank/DDBJ databases">
        <authorList>
            <person name="Jaros S."/>
            <person name="Januszkiewicz K."/>
            <person name="Wedrychowicz H."/>
        </authorList>
    </citation>
    <scope>NUCLEOTIDE SEQUENCE [LARGE SCALE GENOMIC DNA]</scope>
    <source>
        <strain evidence="3 4">DSM 3089</strain>
    </source>
</reference>
<dbReference type="InterPro" id="IPR050248">
    <property type="entry name" value="Polysacc_deacetylase_ArnD"/>
</dbReference>
<dbReference type="PANTHER" id="PTHR10587">
    <property type="entry name" value="GLYCOSYL TRANSFERASE-RELATED"/>
    <property type="match status" value="1"/>
</dbReference>
<dbReference type="STRING" id="1121306.SAMN02745196_01990"/>
<dbReference type="AlphaFoldDB" id="A0A1M5X4U4"/>
<feature type="region of interest" description="Disordered" evidence="1">
    <location>
        <begin position="56"/>
        <end position="86"/>
    </location>
</feature>
<accession>A0A1M5X4U4</accession>
<dbReference type="GO" id="GO:0005975">
    <property type="term" value="P:carbohydrate metabolic process"/>
    <property type="evidence" value="ECO:0007669"/>
    <property type="project" value="InterPro"/>
</dbReference>
<protein>
    <submittedName>
        <fullName evidence="3">Peptidoglycan/xylan/chitin deacetylase, PgdA/CDA1 family</fullName>
    </submittedName>
</protein>
<dbReference type="EMBL" id="FQXP01000007">
    <property type="protein sequence ID" value="SHH94622.1"/>
    <property type="molecule type" value="Genomic_DNA"/>
</dbReference>
<dbReference type="CDD" id="cd10944">
    <property type="entry name" value="CE4_SmPgdA_like"/>
    <property type="match status" value="1"/>
</dbReference>
<dbReference type="Pfam" id="PF01522">
    <property type="entry name" value="Polysacc_deac_1"/>
    <property type="match status" value="1"/>
</dbReference>
<name>A0A1M5X4U4_9CLOT</name>
<evidence type="ECO:0000259" key="2">
    <source>
        <dbReference type="PROSITE" id="PS51677"/>
    </source>
</evidence>
<feature type="compositionally biased region" description="Polar residues" evidence="1">
    <location>
        <begin position="68"/>
        <end position="78"/>
    </location>
</feature>
<dbReference type="PANTHER" id="PTHR10587:SF125">
    <property type="entry name" value="POLYSACCHARIDE DEACETYLASE YHEN-RELATED"/>
    <property type="match status" value="1"/>
</dbReference>
<keyword evidence="4" id="KW-1185">Reference proteome</keyword>
<proteinExistence type="predicted"/>
<dbReference type="OrthoDB" id="258610at2"/>
<organism evidence="3 4">
    <name type="scientific">Clostridium collagenovorans DSM 3089</name>
    <dbReference type="NCBI Taxonomy" id="1121306"/>
    <lineage>
        <taxon>Bacteria</taxon>
        <taxon>Bacillati</taxon>
        <taxon>Bacillota</taxon>
        <taxon>Clostridia</taxon>
        <taxon>Eubacteriales</taxon>
        <taxon>Clostridiaceae</taxon>
        <taxon>Clostridium</taxon>
    </lineage>
</organism>
<evidence type="ECO:0000313" key="3">
    <source>
        <dbReference type="EMBL" id="SHH94622.1"/>
    </source>
</evidence>